<dbReference type="PANTHER" id="PTHR43098:SF3">
    <property type="entry name" value="L-ORNITHINE N(5)-MONOOXYGENASE-RELATED"/>
    <property type="match status" value="1"/>
</dbReference>
<dbReference type="InterPro" id="IPR036188">
    <property type="entry name" value="FAD/NAD-bd_sf"/>
</dbReference>
<comment type="cofactor">
    <cofactor evidence="1">
        <name>FAD</name>
        <dbReference type="ChEBI" id="CHEBI:57692"/>
    </cofactor>
</comment>
<name>A0A6J6LAH3_9ZZZZ</name>
<dbReference type="Pfam" id="PF13738">
    <property type="entry name" value="Pyr_redox_3"/>
    <property type="match status" value="1"/>
</dbReference>
<evidence type="ECO:0000256" key="4">
    <source>
        <dbReference type="ARBA" id="ARBA00022827"/>
    </source>
</evidence>
<comment type="similarity">
    <text evidence="2">Belongs to the FAD-binding monooxygenase family.</text>
</comment>
<evidence type="ECO:0000256" key="2">
    <source>
        <dbReference type="ARBA" id="ARBA00010139"/>
    </source>
</evidence>
<keyword evidence="3" id="KW-0285">Flavoprotein</keyword>
<evidence type="ECO:0000313" key="8">
    <source>
        <dbReference type="EMBL" id="CAB4657499.1"/>
    </source>
</evidence>
<dbReference type="PANTHER" id="PTHR43098">
    <property type="entry name" value="L-ORNITHINE N(5)-MONOOXYGENASE-RELATED"/>
    <property type="match status" value="1"/>
</dbReference>
<reference evidence="8" key="1">
    <citation type="submission" date="2020-05" db="EMBL/GenBank/DDBJ databases">
        <authorList>
            <person name="Chiriac C."/>
            <person name="Salcher M."/>
            <person name="Ghai R."/>
            <person name="Kavagutti S V."/>
        </authorList>
    </citation>
    <scope>NUCLEOTIDE SEQUENCE</scope>
</reference>
<keyword evidence="7" id="KW-0503">Monooxygenase</keyword>
<keyword evidence="5" id="KW-0521">NADP</keyword>
<dbReference type="AlphaFoldDB" id="A0A6J6LAH3"/>
<organism evidence="8">
    <name type="scientific">freshwater metagenome</name>
    <dbReference type="NCBI Taxonomy" id="449393"/>
    <lineage>
        <taxon>unclassified sequences</taxon>
        <taxon>metagenomes</taxon>
        <taxon>ecological metagenomes</taxon>
    </lineage>
</organism>
<sequence length="530" mass="59150">MERSVDIAVVGAGFAGMYTVVKAREMNMTVQVFEAGTDVGGTWYWNRYPGARCDIESVEYSYSFDNTLQQEWEWTERYAPQPEILKYAQHVADRFDLRTDIQFSTRVMSAHFSEDNNTWTITTDKDDVVTARFVVFATGCLSSANRPHFPGAESFTGEVYHTGEWPHDGVDFSGKSVGLIGTGSSAIQSIPIIAQGSAYLTVFQRTASFSIPARNESIDRDYVAKVKSAYPEFRDANRRQTGAFGSNIRRGETSALESTDEERWAEFERRWDEGGFGFLSSYNDFLLHTDANDLVAEFVRQKIRSIVKDPATADLLMPTQVIGCKRLCLDTGYYETFNRDNVTLVAVDNHPIERITEHGLVVDGVEHTFDVLVYATGFDAMTGSLLKIDIRGRNNQSLADAWHGGPVTYLGLNTAGFPNMFMVSGPGSPSVLTNMIMSIEQHVEWIANCIAHMSHNNLSVIETTEQSQSEWVAFVNAVADKTLYPSCNSWYLGANVPGKPRVFMPLIGFPTYVDKCNDVVRNGYEGFVLA</sequence>
<evidence type="ECO:0000256" key="6">
    <source>
        <dbReference type="ARBA" id="ARBA00023002"/>
    </source>
</evidence>
<dbReference type="EMBL" id="CAEZWJ010000030">
    <property type="protein sequence ID" value="CAB4657499.1"/>
    <property type="molecule type" value="Genomic_DNA"/>
</dbReference>
<keyword evidence="6" id="KW-0560">Oxidoreductase</keyword>
<accession>A0A6J6LAH3</accession>
<evidence type="ECO:0000256" key="1">
    <source>
        <dbReference type="ARBA" id="ARBA00001974"/>
    </source>
</evidence>
<dbReference type="Gene3D" id="3.50.50.60">
    <property type="entry name" value="FAD/NAD(P)-binding domain"/>
    <property type="match status" value="2"/>
</dbReference>
<proteinExistence type="inferred from homology"/>
<evidence type="ECO:0000256" key="5">
    <source>
        <dbReference type="ARBA" id="ARBA00022857"/>
    </source>
</evidence>
<dbReference type="GO" id="GO:0004497">
    <property type="term" value="F:monooxygenase activity"/>
    <property type="evidence" value="ECO:0007669"/>
    <property type="project" value="UniProtKB-KW"/>
</dbReference>
<evidence type="ECO:0000256" key="7">
    <source>
        <dbReference type="ARBA" id="ARBA00023033"/>
    </source>
</evidence>
<dbReference type="SUPFAM" id="SSF51905">
    <property type="entry name" value="FAD/NAD(P)-binding domain"/>
    <property type="match status" value="1"/>
</dbReference>
<evidence type="ECO:0000256" key="3">
    <source>
        <dbReference type="ARBA" id="ARBA00022630"/>
    </source>
</evidence>
<gene>
    <name evidence="8" type="ORF">UFOPK2214_01011</name>
</gene>
<keyword evidence="4" id="KW-0274">FAD</keyword>
<dbReference type="InterPro" id="IPR050775">
    <property type="entry name" value="FAD-binding_Monooxygenases"/>
</dbReference>
<protein>
    <submittedName>
        <fullName evidence="8">Unannotated protein</fullName>
    </submittedName>
</protein>